<dbReference type="AlphaFoldDB" id="A0A161HX36"/>
<feature type="transmembrane region" description="Helical" evidence="2">
    <location>
        <begin position="255"/>
        <end position="275"/>
    </location>
</feature>
<keyword evidence="1" id="KW-0245">EGF-like domain</keyword>
<gene>
    <name evidence="4" type="primary">egf-8</name>
</gene>
<dbReference type="InterPro" id="IPR000742">
    <property type="entry name" value="EGF"/>
</dbReference>
<feature type="domain" description="EGF-like" evidence="3">
    <location>
        <begin position="177"/>
        <end position="213"/>
    </location>
</feature>
<comment type="caution">
    <text evidence="1">Lacks conserved residue(s) required for the propagation of feature annotation.</text>
</comment>
<evidence type="ECO:0000313" key="4">
    <source>
        <dbReference type="EMBL" id="ANC28276.1"/>
    </source>
</evidence>
<protein>
    <submittedName>
        <fullName evidence="4">Epidermal growth factor-8</fullName>
    </submittedName>
</protein>
<evidence type="ECO:0000256" key="2">
    <source>
        <dbReference type="SAM" id="Phobius"/>
    </source>
</evidence>
<keyword evidence="2" id="KW-1133">Transmembrane helix</keyword>
<feature type="transmembrane region" description="Helical" evidence="2">
    <location>
        <begin position="7"/>
        <end position="29"/>
    </location>
</feature>
<dbReference type="PROSITE" id="PS00022">
    <property type="entry name" value="EGF_1"/>
    <property type="match status" value="1"/>
</dbReference>
<dbReference type="EMBL" id="KT947468">
    <property type="protein sequence ID" value="ANC28276.1"/>
    <property type="molecule type" value="mRNA"/>
</dbReference>
<dbReference type="PROSITE" id="PS50026">
    <property type="entry name" value="EGF_3"/>
    <property type="match status" value="1"/>
</dbReference>
<sequence length="389" mass="44646">MKMKTNITTLINVIIFGILISPITTKAILKVYIYNYQNHEDMKHDEKKCETFHWANDHCDPIFEICITEKSLCDVFKTTTNVFDNSKKIYNVFTQTFKRDKFINSISISVRVDDVDSGGISDHIAKFRTSFNIETPGLIDRKTMSVEPANVKVSLQASVSVKCALNYYGNKCEERSDKFICNSSCINGKCNFNYQKDTFFCQCYNGWDGINCNKSIFINNLSSSTKLPTKHTSQRLTTKYNYVVYVSSFDFSTTIIIISLIFVLCISLFSMIYVIRTTKKRNKKSSNLFTATSRPLPTITFTKNLNKESQDPIKQNTLVSQFNQPDTVYDYSTVQIGDSYSERNSNKQNMPENEFEDPYEVPLLSHIESASSTVDDTYEIPIKSEILKY</sequence>
<reference evidence="4" key="1">
    <citation type="journal article" date="2016" name="Sci. Rep.">
        <title>Evolution of the EGFR pathway in Metazoa and its diversification in the planarian Schmidtea mediterranea.</title>
        <authorList>
            <person name="Barberan S."/>
            <person name="Martin-Duran J.M."/>
            <person name="Cebria F."/>
        </authorList>
    </citation>
    <scope>NUCLEOTIDE SEQUENCE</scope>
</reference>
<accession>A0A161HX36</accession>
<keyword evidence="2" id="KW-0812">Transmembrane</keyword>
<dbReference type="PROSITE" id="PS01186">
    <property type="entry name" value="EGF_2"/>
    <property type="match status" value="1"/>
</dbReference>
<keyword evidence="1" id="KW-1015">Disulfide bond</keyword>
<organism evidence="4">
    <name type="scientific">Schmidtea mediterranea</name>
    <name type="common">Freshwater planarian flatworm</name>
    <dbReference type="NCBI Taxonomy" id="79327"/>
    <lineage>
        <taxon>Eukaryota</taxon>
        <taxon>Metazoa</taxon>
        <taxon>Spiralia</taxon>
        <taxon>Lophotrochozoa</taxon>
        <taxon>Platyhelminthes</taxon>
        <taxon>Rhabditophora</taxon>
        <taxon>Seriata</taxon>
        <taxon>Tricladida</taxon>
        <taxon>Continenticola</taxon>
        <taxon>Geoplanoidea</taxon>
        <taxon>Dugesiidae</taxon>
        <taxon>Schmidtea</taxon>
    </lineage>
</organism>
<feature type="disulfide bond" evidence="1">
    <location>
        <begin position="203"/>
        <end position="212"/>
    </location>
</feature>
<keyword evidence="2" id="KW-0472">Membrane</keyword>
<evidence type="ECO:0000256" key="1">
    <source>
        <dbReference type="PROSITE-ProRule" id="PRU00076"/>
    </source>
</evidence>
<name>A0A161HX36_SCHMD</name>
<evidence type="ECO:0000259" key="3">
    <source>
        <dbReference type="PROSITE" id="PS50026"/>
    </source>
</evidence>
<dbReference type="SUPFAM" id="SSF57196">
    <property type="entry name" value="EGF/Laminin"/>
    <property type="match status" value="1"/>
</dbReference>
<dbReference type="Gene3D" id="2.10.25.10">
    <property type="entry name" value="Laminin"/>
    <property type="match status" value="1"/>
</dbReference>
<proteinExistence type="evidence at transcript level"/>